<dbReference type="Proteomes" id="UP001374599">
    <property type="component" value="Unassembled WGS sequence"/>
</dbReference>
<dbReference type="EMBL" id="BTPU01000011">
    <property type="protein sequence ID" value="GMQ61655.1"/>
    <property type="molecule type" value="Genomic_DNA"/>
</dbReference>
<keyword evidence="2" id="KW-1185">Reference proteome</keyword>
<sequence>MNHYYEDYLKINLPFCDYETSTEKIYDENIYSFHEDTMSKIMAIGREHYQDIYTIAVSLLIQNYIDYDDLILSILTDEKSLVRVDNREDITIMELINRMNQTKIVINKENNDSIDVDILIAYNEYSCNLESLSPYELIFDFSNIKNRELLIKYNSSIINPNYIDLLANNLEMTLLSLCADLNAKKSKINYISHYEQKMLCEFNDTDKRYNNNQTIYDLFTSQVALTPDQIALKFGNRTLTYSELFKASSELASELERILLNRREPIGVYINRSIEMIIAMFGIMKVGCPYVPLDPNYPDERIDYIISRCQMNYVLTHNQTNEKELKNVTKLNIENLPMHNRRKLETTVKPKDLAYIIFTSGSTGNPKGVLIEHRQIVNTLQWRKEYYRFSTADSVLQLPSFSFDSSVEDIFTPLISGATLVLINDEERFNISSLQYYIEEYNITHLMMLPSYYRVILNDIYTSLEGIRSITLAGEAINKSLVEDHFNRLPNVKVYSECGPTEASVCANVYEFDSDNIRVLLGPPIHNVKCHVVNRMKKLAPIGGIGECWIESPGVARGYLGQTYNERFIEKDEYDFNKSYKMYKSGDIVKWTYDGNIEFLGRRDNQVKVRGFRIEIGEVEKHILDTKCVEDVGIVVNEDSIGERFLEAFVVFKKNKNVNDLRISLAKKVPNHLIPTSIISIDKIKRLPNGKLDRANIKKNNIDNLVDHEEKYTPMEEKLHKIIGNIINRKIYSSEEPLEYYGITSLQIIKIIYDIEKNTGCKLTLTDIYQLNSINNIVKFIESQNQGNLVTDIDKAITKMNSNLGISSQYKYDYMIQGKYRLILNNKNREKEGQVIQFIDKNFDNTIYPTKIIYESDAKSNTDSESLYHETNIKVHELYSKLNDDIKRFNNELFCNKEEKKFAFNGMQSGHVMIPNRYTGDMFIINNTVSLEKIKTTIMDMIKSQTLLRSRAVYLNGEWYWEEHKMPEALDIPFIDITDYSLSMQKEIINKLYEQNYFVDYNKKYREDGSLSYTIILVKRALGDYILLFFADHIIYDQVSYEVIKKTFETFQVNQLKKDFSYYVSVLEDSLSSNGGKQEGLIESLNMTQFSQSIIKCYEKMSKLPKGQPTKYSIRFKYRDDDLDVFKNALHMYSSIISGLTGSNKLPVCMLSYGRKYGNESFHDSIGEFVDILPILVDVGNICSTLKKLDEQIDYLNNNSISIATIIFNKRIRPLYKQFLRLFMPVSDIYVPNFLKFNFVGFKDMESDKLIKDILDNHEKLNYTQRSGGIVCEVFCLKNNEFLMEIDTDYHIEVDDIKGYIHNVCKDEEIYIMEVKTC</sequence>
<proteinExistence type="predicted"/>
<reference evidence="1" key="1">
    <citation type="submission" date="2023-09" db="EMBL/GenBank/DDBJ databases">
        <title>Vallitalea sediminicola and Vallitalea maricola sp. nov., anaerobic bacteria isolated from marine sediment.</title>
        <authorList>
            <person name="Hirano S."/>
            <person name="Maeda A."/>
            <person name="Terahara T."/>
            <person name="Mori K."/>
            <person name="Hamada M."/>
            <person name="Matsumoto R."/>
            <person name="Kobayashi T."/>
        </authorList>
    </citation>
    <scope>NUCLEOTIDE SEQUENCE</scope>
    <source>
        <strain evidence="1">AN17-2</strain>
    </source>
</reference>
<name>A0ACB5UGD3_9FIRM</name>
<gene>
    <name evidence="1" type="ORF">AN2V17_08840</name>
</gene>
<accession>A0ACB5UGD3</accession>
<organism evidence="1 2">
    <name type="scientific">Vallitalea maricola</name>
    <dbReference type="NCBI Taxonomy" id="3074433"/>
    <lineage>
        <taxon>Bacteria</taxon>
        <taxon>Bacillati</taxon>
        <taxon>Bacillota</taxon>
        <taxon>Clostridia</taxon>
        <taxon>Lachnospirales</taxon>
        <taxon>Vallitaleaceae</taxon>
        <taxon>Vallitalea</taxon>
    </lineage>
</organism>
<comment type="caution">
    <text evidence="1">The sequence shown here is derived from an EMBL/GenBank/DDBJ whole genome shotgun (WGS) entry which is preliminary data.</text>
</comment>
<protein>
    <submittedName>
        <fullName evidence="1">Uncharacterized protein</fullName>
    </submittedName>
</protein>
<evidence type="ECO:0000313" key="1">
    <source>
        <dbReference type="EMBL" id="GMQ61655.1"/>
    </source>
</evidence>
<evidence type="ECO:0000313" key="2">
    <source>
        <dbReference type="Proteomes" id="UP001374599"/>
    </source>
</evidence>